<dbReference type="GO" id="GO:0061908">
    <property type="term" value="C:phagophore"/>
    <property type="evidence" value="ECO:0007669"/>
    <property type="project" value="TreeGrafter"/>
</dbReference>
<feature type="region of interest" description="Disordered" evidence="12">
    <location>
        <begin position="385"/>
        <end position="425"/>
    </location>
</feature>
<dbReference type="GO" id="GO:0034727">
    <property type="term" value="P:piecemeal microautophagy of the nucleus"/>
    <property type="evidence" value="ECO:0007669"/>
    <property type="project" value="TreeGrafter"/>
</dbReference>
<evidence type="ECO:0000256" key="3">
    <source>
        <dbReference type="ARBA" id="ARBA00009714"/>
    </source>
</evidence>
<comment type="catalytic activity">
    <reaction evidence="10">
        <text>a 1,2-diacyl-sn-glycero-3-phospho-L-serine(in) = a 1,2-diacyl-sn-glycero-3-phospho-L-serine(out)</text>
        <dbReference type="Rhea" id="RHEA:38663"/>
        <dbReference type="ChEBI" id="CHEBI:57262"/>
    </reaction>
</comment>
<evidence type="ECO:0000256" key="11">
    <source>
        <dbReference type="ARBA" id="ARBA00024615"/>
    </source>
</evidence>
<dbReference type="Pfam" id="PF13329">
    <property type="entry name" value="ATG2_CAD"/>
    <property type="match status" value="2"/>
</dbReference>
<keyword evidence="9" id="KW-0472">Membrane</keyword>
<evidence type="ECO:0000256" key="8">
    <source>
        <dbReference type="ARBA" id="ARBA00023055"/>
    </source>
</evidence>
<dbReference type="PANTHER" id="PTHR13190:SF1">
    <property type="entry name" value="AUTOPHAGY-RELATED 2, ISOFORM A"/>
    <property type="match status" value="1"/>
</dbReference>
<feature type="region of interest" description="Disordered" evidence="12">
    <location>
        <begin position="1537"/>
        <end position="1571"/>
    </location>
</feature>
<evidence type="ECO:0000313" key="14">
    <source>
        <dbReference type="RefSeq" id="XP_013385934.1"/>
    </source>
</evidence>
<dbReference type="GO" id="GO:0043495">
    <property type="term" value="F:protein-membrane adaptor activity"/>
    <property type="evidence" value="ECO:0007669"/>
    <property type="project" value="TreeGrafter"/>
</dbReference>
<reference evidence="14" key="1">
    <citation type="submission" date="2025-08" db="UniProtKB">
        <authorList>
            <consortium name="RefSeq"/>
        </authorList>
    </citation>
    <scope>IDENTIFICATION</scope>
    <source>
        <tissue evidence="14">Gonads</tissue>
    </source>
</reference>
<dbReference type="OrthoDB" id="18982at2759"/>
<evidence type="ECO:0000256" key="6">
    <source>
        <dbReference type="ARBA" id="ARBA00022824"/>
    </source>
</evidence>
<proteinExistence type="inferred from homology"/>
<evidence type="ECO:0000313" key="13">
    <source>
        <dbReference type="Proteomes" id="UP000085678"/>
    </source>
</evidence>
<dbReference type="GO" id="GO:0061709">
    <property type="term" value="P:reticulophagy"/>
    <property type="evidence" value="ECO:0007669"/>
    <property type="project" value="TreeGrafter"/>
</dbReference>
<accession>A0A1S3HLN6</accession>
<dbReference type="GO" id="GO:0005789">
    <property type="term" value="C:endoplasmic reticulum membrane"/>
    <property type="evidence" value="ECO:0007669"/>
    <property type="project" value="UniProtKB-SubCell"/>
</dbReference>
<comment type="similarity">
    <text evidence="3">Belongs to the ATG2 family.</text>
</comment>
<dbReference type="GO" id="GO:0000045">
    <property type="term" value="P:autophagosome assembly"/>
    <property type="evidence" value="ECO:0007669"/>
    <property type="project" value="TreeGrafter"/>
</dbReference>
<feature type="compositionally biased region" description="Basic and acidic residues" evidence="12">
    <location>
        <begin position="396"/>
        <end position="410"/>
    </location>
</feature>
<comment type="subcellular location">
    <subcellularLocation>
        <location evidence="1">Endoplasmic reticulum membrane</location>
        <topology evidence="1">Peripheral membrane protein</topology>
    </subcellularLocation>
    <subcellularLocation>
        <location evidence="2">Preautophagosomal structure membrane</location>
        <topology evidence="2">Peripheral membrane protein</topology>
    </subcellularLocation>
</comment>
<gene>
    <name evidence="14" type="primary">LOC106155585</name>
</gene>
<organism evidence="13 14">
    <name type="scientific">Lingula anatina</name>
    <name type="common">Brachiopod</name>
    <name type="synonym">Lingula unguis</name>
    <dbReference type="NCBI Taxonomy" id="7574"/>
    <lineage>
        <taxon>Eukaryota</taxon>
        <taxon>Metazoa</taxon>
        <taxon>Spiralia</taxon>
        <taxon>Lophotrochozoa</taxon>
        <taxon>Brachiopoda</taxon>
        <taxon>Linguliformea</taxon>
        <taxon>Lingulata</taxon>
        <taxon>Lingulida</taxon>
        <taxon>Linguloidea</taxon>
        <taxon>Lingulidae</taxon>
        <taxon>Lingula</taxon>
    </lineage>
</organism>
<dbReference type="InParanoid" id="A0A1S3HLN6"/>
<sequence length="2048" mass="228458">MPWYFPWSDAIKKRACRYLLQRYMGHFLQEKVSLEQLTVDLYNGTGTIKGLSLDVKALNETLDGVNMPFEIVDGYVGEITVSIPWKSLTSDSTCVEVDSLELTLQPKQRNDEVHLDSMFMSMTSSIQLAQEMLQEGHTEGEQAAETAQPFEGLEMFAQTIESVLCRVKLNFTDTIVRLEHLPAEAKCGIALEIRINRIEYFDESATDQGSPVDDPMQHDVYKPAAIAHKNFHITGMTFFCDEFAKTFSRSNSMDSQPYSFQSADTELNLSSTSSIITRQPQRAPINTLLGPHEKAPTSEPLQIAACQGKQNVKIRIKQNDSIPGPRFELDCQLGPLNVFLSPRQLHMLLLMAETLSAPGSCDSDEKGHSGNLNKPMNQTDFQRVEQDLQRQMQQDRMQRGQERTRQPSWRDDDESMTTHSLDDSRDDLYFSLGQSNVGIGSMQSSYTSSYSTKTASSVSTGTYRYTGGSYVSNTKTETPFTSTLSKELKQKTKPAKGKDPVQKLLEEPGVELNVFKVKMSFLSLTLLHEDPQTSPGDVMDEPEKSATEKLKEMGERYFQGIKTVNPSGMTPIDLVKIRERISEICPYDHIGCLGKPLTLHCQQKSLNSKSSLSLDISLGIMEVVECLFDRRTSSGTSSFLSHVTKAPIYSELLIFHEEGGHQSNKLGQMYTSVYSTPCFKMKIQSLEKPCQSSRRQSSHSFSPGTEVHIELGQVISEVDISIVDRLNALLNPLPLEPQDTGTQMYSIQSSINTTRQMMYNQAMDENVAASGSKVDLHVTSDCATINLRFPIPDLRQSSEKYPWWLQRLHKEVLTVKLQKAAFHTVLDKALPTSEYELTCEEVHGLFQESSDKAPVSFLYAKHSGDQDRDMRLDWPRLLIRINHKVHSVLEEVQGMEASMVEDHYDSLNGACGFAKAEPTPFSAKKVMYESEEMVMPGDAAEMKHFRDKVVSNVEMEVELTVPQVSIILPDKNFFELLYNRLNSDLLLWEPLAPPTWKPPDIYGGHSCQQSVGLNLADHLLNQMTGDKFIMCKSAAVNDSDSDSEESGTFYSVTDPKVRQRRKQLQEQKKLPSKICFTLNISKGRLTACVPIKKEDASICPEKHGQLLLDIEDGSVFAVTNYNGDPSLRYLYVTSNRAEVYHNGCTDIPREWPPADELSLDKVVPQHLHPTIYPTENGAACTTMAGQAGKGKDSIDMLSVAVKINKVASQKNFLVALEVKGGTLQHRMAPTGQGWFGQILEFLDVKDYPVLGYTLPTIVTELHVYLRGCAIDYRPLYLPYRAMVTVESFSVSSNIIADSCMSLLRFLVDDAALYLSDKCNANRVDLKKNYVCVLDLGNFELALRTTAGKDLRYPKTDLRASCNKLHIRSCSDSFRALLKMISYLSEDGDLVLDSADMAEEEAADGHSSTAQLQPMSQLSQSHLEKMNTMMADAMQESQSSRVDMESSIGESFVKLKYVKKGHNLVVQYISPKDGKPAIRVFTSEPLKIVDNHFHRPLGKTDQLKAPDHFPNAVYRYTLKELSLVWYMYGGRDFGDHDKGEKVHRSSSSSSSLGKAGKPGKANWHSQGGPGRDSQVLMELQMNKIRLQHEVYPENTREASRQILIINQVEIRDRLASSQINKFLYQYTSEATPRQTHANMVFLKAMHIRPDLTVLSQKECSLRVSLLPLRLNIDQDALIFLRTYINEICDIQPSPAETAPGFTDSSSSHSSTSSPGADLPMSSPGKGASSQTGQQPVMGMAMDDSQEMTSSDAQELMVVFDELKEEAGEKETSSGAAGQPVYFKNFIFSPDVPIRLDYHGKRLDMAHGRLAGLLAGLAQLNCSELKLKRLNHKAGHLGAERVAAYALKEWLQDIKTNQLPSILGGVGPMHTLVQLVQGIRDLFWLPYEQYQKDGRIVRGLQRGASSFGTSTAMAALDLTNRLVQSVQYVAELTYVMVSPVPSIRQGQVLRPRKPLQPADLRQGVSNAAMVFKEGFTETATNIIRAASEEHDNYGYTGAVGGVLRQIPGTVVQPVIITAEATSNILGGMRNQLVPDGRREASDKWRAAEDD</sequence>
<dbReference type="GeneID" id="106155585"/>
<evidence type="ECO:0000256" key="1">
    <source>
        <dbReference type="ARBA" id="ARBA00004406"/>
    </source>
</evidence>
<dbReference type="InterPro" id="IPR026849">
    <property type="entry name" value="ATG2"/>
</dbReference>
<evidence type="ECO:0000256" key="4">
    <source>
        <dbReference type="ARBA" id="ARBA00018070"/>
    </source>
</evidence>
<dbReference type="GO" id="GO:0034045">
    <property type="term" value="C:phagophore assembly site membrane"/>
    <property type="evidence" value="ECO:0007669"/>
    <property type="project" value="UniProtKB-SubCell"/>
</dbReference>
<evidence type="ECO:0000256" key="7">
    <source>
        <dbReference type="ARBA" id="ARBA00023006"/>
    </source>
</evidence>
<keyword evidence="6" id="KW-0256">Endoplasmic reticulum</keyword>
<dbReference type="GO" id="GO:0000422">
    <property type="term" value="P:autophagy of mitochondrion"/>
    <property type="evidence" value="ECO:0007669"/>
    <property type="project" value="TreeGrafter"/>
</dbReference>
<dbReference type="KEGG" id="lak:106155585"/>
<dbReference type="GO" id="GO:0006869">
    <property type="term" value="P:lipid transport"/>
    <property type="evidence" value="ECO:0007669"/>
    <property type="project" value="UniProtKB-KW"/>
</dbReference>
<dbReference type="FunCoup" id="A0A1S3HLN6">
    <property type="interactions" value="1055"/>
</dbReference>
<evidence type="ECO:0000256" key="12">
    <source>
        <dbReference type="SAM" id="MobiDB-lite"/>
    </source>
</evidence>
<feature type="region of interest" description="Disordered" evidence="12">
    <location>
        <begin position="1694"/>
        <end position="1734"/>
    </location>
</feature>
<dbReference type="GO" id="GO:0032266">
    <property type="term" value="F:phosphatidylinositol-3-phosphate binding"/>
    <property type="evidence" value="ECO:0007669"/>
    <property type="project" value="TreeGrafter"/>
</dbReference>
<keyword evidence="7" id="KW-0072">Autophagy</keyword>
<evidence type="ECO:0000256" key="9">
    <source>
        <dbReference type="ARBA" id="ARBA00023136"/>
    </source>
</evidence>
<evidence type="ECO:0000256" key="5">
    <source>
        <dbReference type="ARBA" id="ARBA00022448"/>
    </source>
</evidence>
<keyword evidence="8" id="KW-0445">Lipid transport</keyword>
<dbReference type="GO" id="GO:0061723">
    <property type="term" value="P:glycophagy"/>
    <property type="evidence" value="ECO:0007669"/>
    <property type="project" value="TreeGrafter"/>
</dbReference>
<dbReference type="PANTHER" id="PTHR13190">
    <property type="entry name" value="AUTOPHAGY-RELATED 2, ISOFORM A"/>
    <property type="match status" value="1"/>
</dbReference>
<feature type="region of interest" description="Disordered" evidence="12">
    <location>
        <begin position="359"/>
        <end position="378"/>
    </location>
</feature>
<evidence type="ECO:0000256" key="2">
    <source>
        <dbReference type="ARBA" id="ARBA00004623"/>
    </source>
</evidence>
<dbReference type="RefSeq" id="XP_013385934.1">
    <property type="nucleotide sequence ID" value="XM_013530480.1"/>
</dbReference>
<name>A0A1S3HLN6_LINAN</name>
<dbReference type="STRING" id="7574.A0A1S3HLN6"/>
<protein>
    <recommendedName>
        <fullName evidence="4">Autophagy-related protein 2</fullName>
    </recommendedName>
</protein>
<keyword evidence="13" id="KW-1185">Reference proteome</keyword>
<dbReference type="Proteomes" id="UP000085678">
    <property type="component" value="Unplaced"/>
</dbReference>
<feature type="compositionally biased region" description="Low complexity" evidence="12">
    <location>
        <begin position="1703"/>
        <end position="1712"/>
    </location>
</feature>
<evidence type="ECO:0000256" key="10">
    <source>
        <dbReference type="ARBA" id="ARBA00024479"/>
    </source>
</evidence>
<comment type="catalytic activity">
    <reaction evidence="11">
        <text>a 1,2-diacyl-sn-glycero-3-phosphoethanolamine(in) = a 1,2-diacyl-sn-glycero-3-phosphoethanolamine(out)</text>
        <dbReference type="Rhea" id="RHEA:38895"/>
        <dbReference type="ChEBI" id="CHEBI:64612"/>
    </reaction>
</comment>
<keyword evidence="5" id="KW-0813">Transport</keyword>